<keyword evidence="1" id="KW-1185">Reference proteome</keyword>
<proteinExistence type="predicted"/>
<evidence type="ECO:0000313" key="2">
    <source>
        <dbReference type="WBParaSite" id="Hba_07023"/>
    </source>
</evidence>
<name>A0A1I7WPL6_HETBA</name>
<dbReference type="GO" id="GO:0034314">
    <property type="term" value="P:Arp2/3 complex-mediated actin nucleation"/>
    <property type="evidence" value="ECO:0007669"/>
    <property type="project" value="InterPro"/>
</dbReference>
<protein>
    <submittedName>
        <fullName evidence="2">ALS_ss_C domain-containing protein</fullName>
    </submittedName>
</protein>
<evidence type="ECO:0000313" key="1">
    <source>
        <dbReference type="Proteomes" id="UP000095283"/>
    </source>
</evidence>
<dbReference type="GO" id="GO:0030833">
    <property type="term" value="P:regulation of actin filament polymerization"/>
    <property type="evidence" value="ECO:0007669"/>
    <property type="project" value="InterPro"/>
</dbReference>
<dbReference type="SUPFAM" id="SSF69103">
    <property type="entry name" value="Arp2/3 complex 16 kDa subunit ARPC5"/>
    <property type="match status" value="1"/>
</dbReference>
<dbReference type="GO" id="GO:0005885">
    <property type="term" value="C:Arp2/3 protein complex"/>
    <property type="evidence" value="ECO:0007669"/>
    <property type="project" value="InterPro"/>
</dbReference>
<reference evidence="2" key="1">
    <citation type="submission" date="2016-11" db="UniProtKB">
        <authorList>
            <consortium name="WormBaseParasite"/>
        </authorList>
    </citation>
    <scope>IDENTIFICATION</scope>
</reference>
<dbReference type="InterPro" id="IPR036743">
    <property type="entry name" value="ARPC5_sf"/>
</dbReference>
<accession>A0A1I7WPL6</accession>
<dbReference type="AlphaFoldDB" id="A0A1I7WPL6"/>
<sequence>MKTYLGYRIEVQAVKDKTVALVAKVLGSFKSSEIEAVTQIVHRFGLGTIIRVYADRNRL</sequence>
<dbReference type="Proteomes" id="UP000095283">
    <property type="component" value="Unplaced"/>
</dbReference>
<dbReference type="WBParaSite" id="Hba_07023">
    <property type="protein sequence ID" value="Hba_07023"/>
    <property type="gene ID" value="Hba_07023"/>
</dbReference>
<organism evidence="1 2">
    <name type="scientific">Heterorhabditis bacteriophora</name>
    <name type="common">Entomopathogenic nematode worm</name>
    <dbReference type="NCBI Taxonomy" id="37862"/>
    <lineage>
        <taxon>Eukaryota</taxon>
        <taxon>Metazoa</taxon>
        <taxon>Ecdysozoa</taxon>
        <taxon>Nematoda</taxon>
        <taxon>Chromadorea</taxon>
        <taxon>Rhabditida</taxon>
        <taxon>Rhabditina</taxon>
        <taxon>Rhabditomorpha</taxon>
        <taxon>Strongyloidea</taxon>
        <taxon>Heterorhabditidae</taxon>
        <taxon>Heterorhabditis</taxon>
    </lineage>
</organism>